<dbReference type="EMBL" id="MT141163">
    <property type="protein sequence ID" value="QJA55522.1"/>
    <property type="molecule type" value="Genomic_DNA"/>
</dbReference>
<reference evidence="1" key="1">
    <citation type="submission" date="2020-03" db="EMBL/GenBank/DDBJ databases">
        <title>The deep terrestrial virosphere.</title>
        <authorList>
            <person name="Holmfeldt K."/>
            <person name="Nilsson E."/>
            <person name="Simone D."/>
            <person name="Lopez-Fernandez M."/>
            <person name="Wu X."/>
            <person name="de Brujin I."/>
            <person name="Lundin D."/>
            <person name="Andersson A."/>
            <person name="Bertilsson S."/>
            <person name="Dopson M."/>
        </authorList>
    </citation>
    <scope>NUCLEOTIDE SEQUENCE</scope>
    <source>
        <strain evidence="2">MM415A03423</strain>
        <strain evidence="1">MM415B02038</strain>
    </source>
</reference>
<evidence type="ECO:0000313" key="2">
    <source>
        <dbReference type="EMBL" id="QJA71006.1"/>
    </source>
</evidence>
<sequence length="188" mass="19798">MAGSGYTDYQRKIDHLGEAVDSNANLISAINELIDANTKLQTSITSVNEKYIERNYTTVEPAGSVGLVGAASGSSVFYTVPGGTTFYLSGYNMSADSISTNVNQSPYTTTLLDQDSSGAYVTLQQLTASGSSFSPAGQVMGGASNVTINLKPAHEFATGTNFRLQAWKNVAAASVTANVYCTLFGWTE</sequence>
<dbReference type="AlphaFoldDB" id="A0A6M3IGF9"/>
<proteinExistence type="predicted"/>
<accession>A0A6M3IGF9</accession>
<gene>
    <name evidence="2" type="ORF">MM415A03423_0008</name>
    <name evidence="1" type="ORF">MM415B02038_0020</name>
</gene>
<dbReference type="EMBL" id="MT141839">
    <property type="protein sequence ID" value="QJA71006.1"/>
    <property type="molecule type" value="Genomic_DNA"/>
</dbReference>
<organism evidence="1">
    <name type="scientific">viral metagenome</name>
    <dbReference type="NCBI Taxonomy" id="1070528"/>
    <lineage>
        <taxon>unclassified sequences</taxon>
        <taxon>metagenomes</taxon>
        <taxon>organismal metagenomes</taxon>
    </lineage>
</organism>
<evidence type="ECO:0000313" key="1">
    <source>
        <dbReference type="EMBL" id="QJA55522.1"/>
    </source>
</evidence>
<name>A0A6M3IGF9_9ZZZZ</name>
<protein>
    <submittedName>
        <fullName evidence="1">Uncharacterized protein</fullName>
    </submittedName>
</protein>